<dbReference type="GO" id="GO:0005737">
    <property type="term" value="C:cytoplasm"/>
    <property type="evidence" value="ECO:0007669"/>
    <property type="project" value="UniProtKB-ARBA"/>
</dbReference>
<keyword evidence="2 7" id="KW-0396">Initiation factor</keyword>
<dbReference type="Proteomes" id="UP000179106">
    <property type="component" value="Unassembled WGS sequence"/>
</dbReference>
<dbReference type="InterPro" id="IPR019814">
    <property type="entry name" value="Translation_initiation_fac_3_N"/>
</dbReference>
<dbReference type="Pfam" id="PF00707">
    <property type="entry name" value="IF3_C"/>
    <property type="match status" value="1"/>
</dbReference>
<feature type="domain" description="Translation initiation factor 3 N-terminal" evidence="6">
    <location>
        <begin position="1"/>
        <end position="48"/>
    </location>
</feature>
<dbReference type="AlphaFoldDB" id="A0A1G2GTD8"/>
<dbReference type="GO" id="GO:0043022">
    <property type="term" value="F:ribosome binding"/>
    <property type="evidence" value="ECO:0007669"/>
    <property type="project" value="TreeGrafter"/>
</dbReference>
<keyword evidence="3" id="KW-0648">Protein biosynthesis</keyword>
<dbReference type="Gene3D" id="3.10.20.80">
    <property type="entry name" value="Translation initiation factor 3 (IF-3), N-terminal domain"/>
    <property type="match status" value="1"/>
</dbReference>
<dbReference type="PANTHER" id="PTHR10938:SF0">
    <property type="entry name" value="TRANSLATION INITIATION FACTOR IF-3, MITOCHONDRIAL"/>
    <property type="match status" value="1"/>
</dbReference>
<evidence type="ECO:0000259" key="5">
    <source>
        <dbReference type="Pfam" id="PF00707"/>
    </source>
</evidence>
<dbReference type="Pfam" id="PF05198">
    <property type="entry name" value="IF3_N"/>
    <property type="match status" value="1"/>
</dbReference>
<accession>A0A1G2GTD8</accession>
<reference evidence="7 8" key="1">
    <citation type="journal article" date="2016" name="Nat. Commun.">
        <title>Thousands of microbial genomes shed light on interconnected biogeochemical processes in an aquifer system.</title>
        <authorList>
            <person name="Anantharaman K."/>
            <person name="Brown C.T."/>
            <person name="Hug L.A."/>
            <person name="Sharon I."/>
            <person name="Castelle C.J."/>
            <person name="Probst A.J."/>
            <person name="Thomas B.C."/>
            <person name="Singh A."/>
            <person name="Wilkins M.J."/>
            <person name="Karaoz U."/>
            <person name="Brodie E.L."/>
            <person name="Williams K.H."/>
            <person name="Hubbard S.S."/>
            <person name="Banfield J.F."/>
        </authorList>
    </citation>
    <scope>NUCLEOTIDE SEQUENCE [LARGE SCALE GENOMIC DNA]</scope>
</reference>
<dbReference type="GO" id="GO:0003743">
    <property type="term" value="F:translation initiation factor activity"/>
    <property type="evidence" value="ECO:0007669"/>
    <property type="project" value="UniProtKB-UniRule"/>
</dbReference>
<dbReference type="InterPro" id="IPR036787">
    <property type="entry name" value="T_IF-3_N_sf"/>
</dbReference>
<comment type="similarity">
    <text evidence="1">Belongs to the IF-3 family.</text>
</comment>
<organism evidence="7 8">
    <name type="scientific">Candidatus Ryanbacteria bacterium RIFCSPLOWO2_01_FULL_48_26</name>
    <dbReference type="NCBI Taxonomy" id="1802126"/>
    <lineage>
        <taxon>Bacteria</taxon>
        <taxon>Candidatus Ryaniibacteriota</taxon>
    </lineage>
</organism>
<evidence type="ECO:0000256" key="2">
    <source>
        <dbReference type="ARBA" id="ARBA00022540"/>
    </source>
</evidence>
<dbReference type="InterPro" id="IPR019815">
    <property type="entry name" value="Translation_initiation_fac_3_C"/>
</dbReference>
<protein>
    <recommendedName>
        <fullName evidence="4">Translation initiation factor IF-3</fullName>
    </recommendedName>
</protein>
<dbReference type="InterPro" id="IPR001288">
    <property type="entry name" value="Translation_initiation_fac_3"/>
</dbReference>
<evidence type="ECO:0000259" key="6">
    <source>
        <dbReference type="Pfam" id="PF05198"/>
    </source>
</evidence>
<evidence type="ECO:0000256" key="3">
    <source>
        <dbReference type="ARBA" id="ARBA00022917"/>
    </source>
</evidence>
<dbReference type="Gene3D" id="3.30.110.10">
    <property type="entry name" value="Translation initiation factor 3 (IF-3), C-terminal domain"/>
    <property type="match status" value="1"/>
</dbReference>
<evidence type="ECO:0000256" key="1">
    <source>
        <dbReference type="ARBA" id="ARBA00005439"/>
    </source>
</evidence>
<dbReference type="STRING" id="1802126.A3B25_03055"/>
<name>A0A1G2GTD8_9BACT</name>
<dbReference type="GO" id="GO:0032790">
    <property type="term" value="P:ribosome disassembly"/>
    <property type="evidence" value="ECO:0007669"/>
    <property type="project" value="TreeGrafter"/>
</dbReference>
<dbReference type="NCBIfam" id="TIGR00168">
    <property type="entry name" value="infC"/>
    <property type="match status" value="1"/>
</dbReference>
<dbReference type="PANTHER" id="PTHR10938">
    <property type="entry name" value="TRANSLATION INITIATION FACTOR IF-3"/>
    <property type="match status" value="1"/>
</dbReference>
<feature type="domain" description="Translation initiation factor 3 C-terminal" evidence="5">
    <location>
        <begin position="58"/>
        <end position="141"/>
    </location>
</feature>
<gene>
    <name evidence="7" type="ORF">A3B25_03055</name>
</gene>
<dbReference type="SUPFAM" id="SSF55200">
    <property type="entry name" value="Translation initiation factor IF3, C-terminal domain"/>
    <property type="match status" value="1"/>
</dbReference>
<sequence length="141" mass="16103">MKREDALALTKPDLGIDLIEIVSTATPPVARLMSFDKYRYERVKQMKKDRLAQKGGGLKQVQISARAAANDLLIKAKQADKFILEGHQVEINMRLRGREKYNKDWARKKIEEFATMITAEHKRISDPKFGGRGMSMLVSKK</sequence>
<comment type="caution">
    <text evidence="7">The sequence shown here is derived from an EMBL/GenBank/DDBJ whole genome shotgun (WGS) entry which is preliminary data.</text>
</comment>
<evidence type="ECO:0000313" key="8">
    <source>
        <dbReference type="Proteomes" id="UP000179106"/>
    </source>
</evidence>
<evidence type="ECO:0000256" key="4">
    <source>
        <dbReference type="NCBIfam" id="TIGR00168"/>
    </source>
</evidence>
<dbReference type="SUPFAM" id="SSF54364">
    <property type="entry name" value="Translation initiation factor IF3, N-terminal domain"/>
    <property type="match status" value="1"/>
</dbReference>
<dbReference type="EMBL" id="MHNW01000017">
    <property type="protein sequence ID" value="OGZ53462.1"/>
    <property type="molecule type" value="Genomic_DNA"/>
</dbReference>
<dbReference type="InterPro" id="IPR036788">
    <property type="entry name" value="T_IF-3_C_sf"/>
</dbReference>
<proteinExistence type="inferred from homology"/>
<evidence type="ECO:0000313" key="7">
    <source>
        <dbReference type="EMBL" id="OGZ53462.1"/>
    </source>
</evidence>